<evidence type="ECO:0000256" key="2">
    <source>
        <dbReference type="ARBA" id="ARBA00007282"/>
    </source>
</evidence>
<dbReference type="GO" id="GO:0008374">
    <property type="term" value="F:O-acyltransferase activity"/>
    <property type="evidence" value="ECO:0007669"/>
    <property type="project" value="InterPro"/>
</dbReference>
<evidence type="ECO:0000256" key="5">
    <source>
        <dbReference type="ARBA" id="ARBA00022989"/>
    </source>
</evidence>
<dbReference type="InterPro" id="IPR044851">
    <property type="entry name" value="Wax_synthase"/>
</dbReference>
<evidence type="ECO:0000256" key="7">
    <source>
        <dbReference type="SAM" id="MobiDB-lite"/>
    </source>
</evidence>
<dbReference type="RefSeq" id="XP_040716774.1">
    <property type="nucleotide sequence ID" value="XM_040853815.1"/>
</dbReference>
<dbReference type="PANTHER" id="PTHR31595:SF67">
    <property type="entry name" value="WAX SYNTHASE DOMAIN-CONTAINING PROTEIN"/>
    <property type="match status" value="1"/>
</dbReference>
<feature type="domain" description="Wax synthase" evidence="9">
    <location>
        <begin position="437"/>
        <end position="514"/>
    </location>
</feature>
<organism evidence="10 11">
    <name type="scientific">Pseudomassariella vexata</name>
    <dbReference type="NCBI Taxonomy" id="1141098"/>
    <lineage>
        <taxon>Eukaryota</taxon>
        <taxon>Fungi</taxon>
        <taxon>Dikarya</taxon>
        <taxon>Ascomycota</taxon>
        <taxon>Pezizomycotina</taxon>
        <taxon>Sordariomycetes</taxon>
        <taxon>Xylariomycetidae</taxon>
        <taxon>Amphisphaeriales</taxon>
        <taxon>Pseudomassariaceae</taxon>
        <taxon>Pseudomassariella</taxon>
    </lineage>
</organism>
<comment type="subcellular location">
    <subcellularLocation>
        <location evidence="1">Membrane</location>
        <topology evidence="1">Multi-pass membrane protein</topology>
    </subcellularLocation>
</comment>
<dbReference type="InterPro" id="IPR032805">
    <property type="entry name" value="Wax_synthase_dom"/>
</dbReference>
<protein>
    <submittedName>
        <fullName evidence="10">Membrane bound O-acyl transferase family-domain-containing protein</fullName>
    </submittedName>
</protein>
<sequence>MTMTGPVGLATTYRHIYRTQAKEDILSGNKRPFLVPLCFLAYQVIPTLYLAIPHKKRPWLYRARWLILAFTTAFNIKMILEVSSLNFACSYGAGLIGAWGLIWNFTVLVWTRPQWDAKRVELVRNKFYSGIAGGVSDRSRTVHANRHVTDKMLGANADGESSATSTSLTPKANGQAPNGHASNGHANGGLRERQQRQKPVTSLHEANGHTLHANGSINAKAGDEFGETENAMRANMERVLERSDCRCDYLCQERTELELGASQEFVYDWQEYPEDAPFLTRLDWAFDIVSTLRMTGWNWAIPVLPPYKPMPLSRMSNHSRFGYTRHTNRRDLVTERLIFNIIPSYLIIDFCATLITQDPYFILGPNHNYPLPPYLASLPPALLSIERTTLGFISILSALQLSWNFGVLCLALLFPPILGFRAHPWHLPSFQGSFTAVLDYGLKGFWGTWWHQSFRVGFSAPTQWLVNRGYVKKGSSGHAAVGALVAFALSGFVHASGSYSTVPKTRPWEPCIFFLLSGVGAQVQAMCSRMLKRQIEGLPRWARRAGNFAFTAVWLHFSCGFLFDDFGRSALFLYEPVPFSVMRWMGLGTPGDRWWRYDRDTFPHWYTGKHWWQCGVGI</sequence>
<feature type="transmembrane region" description="Helical" evidence="8">
    <location>
        <begin position="91"/>
        <end position="110"/>
    </location>
</feature>
<keyword evidence="4 8" id="KW-0812">Transmembrane</keyword>
<dbReference type="PANTHER" id="PTHR31595">
    <property type="entry name" value="LONG-CHAIN-ALCOHOL O-FATTY-ACYLTRANSFERASE 3-RELATED"/>
    <property type="match status" value="1"/>
</dbReference>
<keyword evidence="6 8" id="KW-0472">Membrane</keyword>
<accession>A0A1Y2E2P4</accession>
<evidence type="ECO:0000256" key="3">
    <source>
        <dbReference type="ARBA" id="ARBA00022679"/>
    </source>
</evidence>
<gene>
    <name evidence="10" type="ORF">BCR38DRAFT_166690</name>
</gene>
<dbReference type="Pfam" id="PF13813">
    <property type="entry name" value="MBOAT_2"/>
    <property type="match status" value="1"/>
</dbReference>
<evidence type="ECO:0000256" key="6">
    <source>
        <dbReference type="ARBA" id="ARBA00023136"/>
    </source>
</evidence>
<evidence type="ECO:0000313" key="11">
    <source>
        <dbReference type="Proteomes" id="UP000193689"/>
    </source>
</evidence>
<evidence type="ECO:0000256" key="1">
    <source>
        <dbReference type="ARBA" id="ARBA00004141"/>
    </source>
</evidence>
<feature type="transmembrane region" description="Helical" evidence="8">
    <location>
        <begin position="337"/>
        <end position="355"/>
    </location>
</feature>
<dbReference type="InParanoid" id="A0A1Y2E2P4"/>
<dbReference type="OrthoDB" id="2796277at2759"/>
<evidence type="ECO:0000313" key="10">
    <source>
        <dbReference type="EMBL" id="ORY65810.1"/>
    </source>
</evidence>
<comment type="similarity">
    <text evidence="2">Belongs to the wax synthase family.</text>
</comment>
<comment type="caution">
    <text evidence="10">The sequence shown here is derived from an EMBL/GenBank/DDBJ whole genome shotgun (WGS) entry which is preliminary data.</text>
</comment>
<evidence type="ECO:0000259" key="9">
    <source>
        <dbReference type="Pfam" id="PF13813"/>
    </source>
</evidence>
<feature type="compositionally biased region" description="Polar residues" evidence="7">
    <location>
        <begin position="159"/>
        <end position="176"/>
    </location>
</feature>
<feature type="region of interest" description="Disordered" evidence="7">
    <location>
        <begin position="150"/>
        <end position="221"/>
    </location>
</feature>
<name>A0A1Y2E2P4_9PEZI</name>
<feature type="transmembrane region" description="Helical" evidence="8">
    <location>
        <begin position="59"/>
        <end position="79"/>
    </location>
</feature>
<evidence type="ECO:0000256" key="4">
    <source>
        <dbReference type="ARBA" id="ARBA00022692"/>
    </source>
</evidence>
<feature type="transmembrane region" description="Helical" evidence="8">
    <location>
        <begin position="33"/>
        <end position="52"/>
    </location>
</feature>
<keyword evidence="3 10" id="KW-0808">Transferase</keyword>
<dbReference type="GO" id="GO:0016020">
    <property type="term" value="C:membrane"/>
    <property type="evidence" value="ECO:0007669"/>
    <property type="project" value="UniProtKB-SubCell"/>
</dbReference>
<dbReference type="GeneID" id="63770027"/>
<feature type="compositionally biased region" description="Low complexity" evidence="7">
    <location>
        <begin position="178"/>
        <end position="189"/>
    </location>
</feature>
<keyword evidence="5 8" id="KW-1133">Transmembrane helix</keyword>
<dbReference type="AlphaFoldDB" id="A0A1Y2E2P4"/>
<keyword evidence="11" id="KW-1185">Reference proteome</keyword>
<feature type="transmembrane region" description="Helical" evidence="8">
    <location>
        <begin position="390"/>
        <end position="414"/>
    </location>
</feature>
<reference evidence="10 11" key="1">
    <citation type="submission" date="2016-07" db="EMBL/GenBank/DDBJ databases">
        <title>Pervasive Adenine N6-methylation of Active Genes in Fungi.</title>
        <authorList>
            <consortium name="DOE Joint Genome Institute"/>
            <person name="Mondo S.J."/>
            <person name="Dannebaum R.O."/>
            <person name="Kuo R.C."/>
            <person name="Labutti K."/>
            <person name="Haridas S."/>
            <person name="Kuo A."/>
            <person name="Salamov A."/>
            <person name="Ahrendt S.R."/>
            <person name="Lipzen A."/>
            <person name="Sullivan W."/>
            <person name="Andreopoulos W.B."/>
            <person name="Clum A."/>
            <person name="Lindquist E."/>
            <person name="Daum C."/>
            <person name="Ramamoorthy G.K."/>
            <person name="Gryganskyi A."/>
            <person name="Culley D."/>
            <person name="Magnuson J.K."/>
            <person name="James T.Y."/>
            <person name="O'Malley M.A."/>
            <person name="Stajich J.E."/>
            <person name="Spatafora J.W."/>
            <person name="Visel A."/>
            <person name="Grigoriev I.V."/>
        </authorList>
    </citation>
    <scope>NUCLEOTIDE SEQUENCE [LARGE SCALE GENOMIC DNA]</scope>
    <source>
        <strain evidence="10 11">CBS 129021</strain>
    </source>
</reference>
<dbReference type="GO" id="GO:0006629">
    <property type="term" value="P:lipid metabolic process"/>
    <property type="evidence" value="ECO:0007669"/>
    <property type="project" value="InterPro"/>
</dbReference>
<dbReference type="Proteomes" id="UP000193689">
    <property type="component" value="Unassembled WGS sequence"/>
</dbReference>
<evidence type="ECO:0000256" key="8">
    <source>
        <dbReference type="SAM" id="Phobius"/>
    </source>
</evidence>
<dbReference type="EMBL" id="MCFJ01000005">
    <property type="protein sequence ID" value="ORY65810.1"/>
    <property type="molecule type" value="Genomic_DNA"/>
</dbReference>
<proteinExistence type="inferred from homology"/>